<comment type="caution">
    <text evidence="2">The sequence shown here is derived from an EMBL/GenBank/DDBJ whole genome shotgun (WGS) entry which is preliminary data.</text>
</comment>
<sequence>MSTAPLSASSAPSMPISPNSLTSTAQRSGRAYEPANGGWWWFTAAESR</sequence>
<organism evidence="2">
    <name type="scientific">Serratia marcescens</name>
    <dbReference type="NCBI Taxonomy" id="615"/>
    <lineage>
        <taxon>Bacteria</taxon>
        <taxon>Pseudomonadati</taxon>
        <taxon>Pseudomonadota</taxon>
        <taxon>Gammaproteobacteria</taxon>
        <taxon>Enterobacterales</taxon>
        <taxon>Yersiniaceae</taxon>
        <taxon>Serratia</taxon>
    </lineage>
</organism>
<proteinExistence type="predicted"/>
<feature type="region of interest" description="Disordered" evidence="1">
    <location>
        <begin position="1"/>
        <end position="35"/>
    </location>
</feature>
<evidence type="ECO:0000313" key="2">
    <source>
        <dbReference type="EMBL" id="MBO2006564.1"/>
    </source>
</evidence>
<reference evidence="2" key="1">
    <citation type="submission" date="2021-03" db="EMBL/GenBank/DDBJ databases">
        <title>Molecular epidemiology and mechanisms of colistin and carbapenem resistance in Enterobacteriaceae from clinical isolates, the environment and porcine samples in Pretoria, South Africa.</title>
        <authorList>
            <person name="Bogoshi D."/>
            <person name="Mbelle N.M."/>
            <person name="Naidoo V."/>
            <person name="Osei Sekyere J."/>
        </authorList>
    </citation>
    <scope>NUCLEOTIDE SEQUENCE</scope>
    <source>
        <strain evidence="2">C080</strain>
    </source>
</reference>
<accession>A0A939SNF1</accession>
<dbReference type="EMBL" id="JAGETR010000009">
    <property type="protein sequence ID" value="MBO2006564.1"/>
    <property type="molecule type" value="Genomic_DNA"/>
</dbReference>
<evidence type="ECO:0000256" key="1">
    <source>
        <dbReference type="SAM" id="MobiDB-lite"/>
    </source>
</evidence>
<feature type="compositionally biased region" description="Low complexity" evidence="1">
    <location>
        <begin position="1"/>
        <end position="20"/>
    </location>
</feature>
<dbReference type="AlphaFoldDB" id="A0A939SNF1"/>
<protein>
    <submittedName>
        <fullName evidence="2">Uncharacterized protein</fullName>
    </submittedName>
</protein>
<name>A0A939SNF1_SERMA</name>
<gene>
    <name evidence="2" type="ORF">J4732_01375</name>
</gene>